<dbReference type="PANTHER" id="PTHR46124">
    <property type="entry name" value="D-AMINOACYL-TRNA DEACYLASE"/>
    <property type="match status" value="1"/>
</dbReference>
<organism evidence="2 3">
    <name type="scientific">Clostridium boliviensis</name>
    <dbReference type="NCBI Taxonomy" id="318465"/>
    <lineage>
        <taxon>Bacteria</taxon>
        <taxon>Bacillati</taxon>
        <taxon>Bacillota</taxon>
        <taxon>Clostridia</taxon>
        <taxon>Eubacteriales</taxon>
        <taxon>Clostridiaceae</taxon>
        <taxon>Clostridium</taxon>
    </lineage>
</organism>
<dbReference type="PANTHER" id="PTHR46124:SF2">
    <property type="entry name" value="D-AMINOACYL-TRNA DEACYLASE"/>
    <property type="match status" value="1"/>
</dbReference>
<dbReference type="RefSeq" id="WP_318062251.1">
    <property type="nucleotide sequence ID" value="NZ_JAWONS010000001.1"/>
</dbReference>
<evidence type="ECO:0000256" key="1">
    <source>
        <dbReference type="ARBA" id="ARBA00022801"/>
    </source>
</evidence>
<proteinExistence type="predicted"/>
<sequence length="92" mass="10725">MLFDSHAHLNDERFEEDRDEVIRRAQEQGVSRILNIGFNRETIETTLSLVEQYDFIYAAVGWHPHDAATMTDEDLKWIRSLTEHPKVVALGE</sequence>
<dbReference type="InterPro" id="IPR032466">
    <property type="entry name" value="Metal_Hydrolase"/>
</dbReference>
<evidence type="ECO:0000313" key="2">
    <source>
        <dbReference type="EMBL" id="MDW2795968.1"/>
    </source>
</evidence>
<dbReference type="GO" id="GO:0016787">
    <property type="term" value="F:hydrolase activity"/>
    <property type="evidence" value="ECO:0007669"/>
    <property type="project" value="UniProtKB-KW"/>
</dbReference>
<dbReference type="InterPro" id="IPR018228">
    <property type="entry name" value="DNase_TatD-rel_CS"/>
</dbReference>
<keyword evidence="1 2" id="KW-0378">Hydrolase</keyword>
<dbReference type="EMBL" id="JAWONS010000001">
    <property type="protein sequence ID" value="MDW2795968.1"/>
    <property type="molecule type" value="Genomic_DNA"/>
</dbReference>
<dbReference type="Proteomes" id="UP001276854">
    <property type="component" value="Unassembled WGS sequence"/>
</dbReference>
<name>A0ABU4GEE9_9CLOT</name>
<accession>A0ABU4GEE9</accession>
<reference evidence="2 3" key="1">
    <citation type="submission" date="2023-10" db="EMBL/GenBank/DDBJ databases">
        <title>A novel Glycoside Hydrolase 43-Like Enzyme from Clostrdium boliviensis is an Endo-xylanase, and a Candidate for Xylooligosaccharides Production from Different Xylan Substrates.</title>
        <authorList>
            <person name="Alvarez M.T."/>
            <person name="Rocabado-Villegas L.R."/>
            <person name="Salas-Veizaga D.M."/>
            <person name="Linares-Pasten J.A."/>
            <person name="Gudmundsdottir E.E."/>
            <person name="Hreggvidsson G.O."/>
            <person name="Adlercreutz P."/>
            <person name="Nordberg Karlsson E."/>
        </authorList>
    </citation>
    <scope>NUCLEOTIDE SEQUENCE [LARGE SCALE GENOMIC DNA]</scope>
    <source>
        <strain evidence="2 3">E-1</strain>
    </source>
</reference>
<dbReference type="Gene3D" id="3.20.20.140">
    <property type="entry name" value="Metal-dependent hydrolases"/>
    <property type="match status" value="1"/>
</dbReference>
<dbReference type="PROSITE" id="PS01137">
    <property type="entry name" value="TATD_1"/>
    <property type="match status" value="1"/>
</dbReference>
<dbReference type="SUPFAM" id="SSF51556">
    <property type="entry name" value="Metallo-dependent hydrolases"/>
    <property type="match status" value="1"/>
</dbReference>
<keyword evidence="3" id="KW-1185">Reference proteome</keyword>
<dbReference type="Pfam" id="PF01026">
    <property type="entry name" value="TatD_DNase"/>
    <property type="match status" value="1"/>
</dbReference>
<protein>
    <submittedName>
        <fullName evidence="2">TatD family hydrolase</fullName>
    </submittedName>
</protein>
<gene>
    <name evidence="2" type="ORF">RZO55_00005</name>
</gene>
<comment type="caution">
    <text evidence="2">The sequence shown here is derived from an EMBL/GenBank/DDBJ whole genome shotgun (WGS) entry which is preliminary data.</text>
</comment>
<feature type="non-terminal residue" evidence="2">
    <location>
        <position position="92"/>
    </location>
</feature>
<dbReference type="InterPro" id="IPR001130">
    <property type="entry name" value="TatD-like"/>
</dbReference>
<evidence type="ECO:0000313" key="3">
    <source>
        <dbReference type="Proteomes" id="UP001276854"/>
    </source>
</evidence>